<evidence type="ECO:0000259" key="8">
    <source>
        <dbReference type="Pfam" id="PF00361"/>
    </source>
</evidence>
<dbReference type="InterPro" id="IPR001516">
    <property type="entry name" value="Proton_antipo_N"/>
</dbReference>
<feature type="transmembrane region" description="Helical" evidence="7">
    <location>
        <begin position="617"/>
        <end position="638"/>
    </location>
</feature>
<keyword evidence="5 7" id="KW-0472">Membrane</keyword>
<feature type="transmembrane region" description="Helical" evidence="7">
    <location>
        <begin position="251"/>
        <end position="272"/>
    </location>
</feature>
<name>A0AAU8ABF3_9FIRM</name>
<feature type="transmembrane region" description="Helical" evidence="7">
    <location>
        <begin position="422"/>
        <end position="443"/>
    </location>
</feature>
<reference evidence="10" key="1">
    <citation type="submission" date="2023-02" db="EMBL/GenBank/DDBJ databases">
        <title>Gut commensal Christensenella minuta modulates host metabolism via a new class of secondary bile acids.</title>
        <authorList>
            <person name="Liu C."/>
        </authorList>
    </citation>
    <scope>NUCLEOTIDE SEQUENCE</scope>
    <source>
        <strain evidence="10">CA70</strain>
    </source>
</reference>
<feature type="transmembrane region" description="Helical" evidence="7">
    <location>
        <begin position="93"/>
        <end position="109"/>
    </location>
</feature>
<dbReference type="PRINTS" id="PR01434">
    <property type="entry name" value="NADHDHGNASE5"/>
</dbReference>
<dbReference type="GO" id="GO:0012505">
    <property type="term" value="C:endomembrane system"/>
    <property type="evidence" value="ECO:0007669"/>
    <property type="project" value="UniProtKB-SubCell"/>
</dbReference>
<feature type="transmembrane region" description="Helical" evidence="7">
    <location>
        <begin position="284"/>
        <end position="304"/>
    </location>
</feature>
<comment type="subcellular location">
    <subcellularLocation>
        <location evidence="1">Endomembrane system</location>
        <topology evidence="1">Multi-pass membrane protein</topology>
    </subcellularLocation>
    <subcellularLocation>
        <location evidence="6">Membrane</location>
        <topology evidence="6">Multi-pass membrane protein</topology>
    </subcellularLocation>
</comment>
<dbReference type="AlphaFoldDB" id="A0AAU8ABF3"/>
<evidence type="ECO:0000256" key="3">
    <source>
        <dbReference type="ARBA" id="ARBA00022692"/>
    </source>
</evidence>
<evidence type="ECO:0000313" key="10">
    <source>
        <dbReference type="EMBL" id="XCC63081.1"/>
    </source>
</evidence>
<keyword evidence="3 6" id="KW-0812">Transmembrane</keyword>
<organism evidence="10">
    <name type="scientific">Christensenella massiliensis</name>
    <dbReference type="NCBI Taxonomy" id="1805714"/>
    <lineage>
        <taxon>Bacteria</taxon>
        <taxon>Bacillati</taxon>
        <taxon>Bacillota</taxon>
        <taxon>Clostridia</taxon>
        <taxon>Christensenellales</taxon>
        <taxon>Christensenellaceae</taxon>
        <taxon>Christensenella</taxon>
    </lineage>
</organism>
<feature type="transmembrane region" description="Helical" evidence="7">
    <location>
        <begin position="32"/>
        <end position="50"/>
    </location>
</feature>
<feature type="transmembrane region" description="Helical" evidence="7">
    <location>
        <begin position="458"/>
        <end position="480"/>
    </location>
</feature>
<evidence type="ECO:0000259" key="9">
    <source>
        <dbReference type="Pfam" id="PF00662"/>
    </source>
</evidence>
<dbReference type="PANTHER" id="PTHR43373:SF1">
    <property type="entry name" value="NA(+)_H(+) ANTIPORTER SUBUNIT A"/>
    <property type="match status" value="1"/>
</dbReference>
<feature type="transmembrane region" description="Helical" evidence="7">
    <location>
        <begin position="6"/>
        <end position="23"/>
    </location>
</feature>
<protein>
    <submittedName>
        <fullName evidence="10">Proton-conducting transporter membrane subunit</fullName>
    </submittedName>
</protein>
<feature type="transmembrane region" description="Helical" evidence="7">
    <location>
        <begin position="380"/>
        <end position="401"/>
    </location>
</feature>
<feature type="transmembrane region" description="Helical" evidence="7">
    <location>
        <begin position="501"/>
        <end position="521"/>
    </location>
</feature>
<dbReference type="InterPro" id="IPR001750">
    <property type="entry name" value="ND/Mrp_TM"/>
</dbReference>
<accession>A0AAU8ABF3</accession>
<feature type="transmembrane region" description="Helical" evidence="7">
    <location>
        <begin position="541"/>
        <end position="564"/>
    </location>
</feature>
<feature type="transmembrane region" description="Helical" evidence="7">
    <location>
        <begin position="129"/>
        <end position="147"/>
    </location>
</feature>
<evidence type="ECO:0000256" key="7">
    <source>
        <dbReference type="SAM" id="Phobius"/>
    </source>
</evidence>
<dbReference type="Pfam" id="PF00662">
    <property type="entry name" value="Proton_antipo_N"/>
    <property type="match status" value="1"/>
</dbReference>
<evidence type="ECO:0000256" key="1">
    <source>
        <dbReference type="ARBA" id="ARBA00004127"/>
    </source>
</evidence>
<feature type="transmembrane region" description="Helical" evidence="7">
    <location>
        <begin position="70"/>
        <end position="88"/>
    </location>
</feature>
<feature type="transmembrane region" description="Helical" evidence="7">
    <location>
        <begin position="167"/>
        <end position="184"/>
    </location>
</feature>
<evidence type="ECO:0000256" key="4">
    <source>
        <dbReference type="ARBA" id="ARBA00022989"/>
    </source>
</evidence>
<dbReference type="InterPro" id="IPR050616">
    <property type="entry name" value="CPA3_Na-H_Antiporter_A"/>
</dbReference>
<feature type="domain" description="NADH-Ubiquinone oxidoreductase (complex I) chain 5 N-terminal" evidence="9">
    <location>
        <begin position="125"/>
        <end position="154"/>
    </location>
</feature>
<dbReference type="Pfam" id="PF00361">
    <property type="entry name" value="Proton_antipo_M"/>
    <property type="match status" value="1"/>
</dbReference>
<proteinExistence type="inferred from homology"/>
<keyword evidence="4 7" id="KW-1133">Transmembrane helix</keyword>
<feature type="domain" description="NADH:quinone oxidoreductase/Mrp antiporter transmembrane" evidence="8">
    <location>
        <begin position="185"/>
        <end position="468"/>
    </location>
</feature>
<evidence type="ECO:0000256" key="6">
    <source>
        <dbReference type="RuleBase" id="RU000320"/>
    </source>
</evidence>
<dbReference type="EMBL" id="CP117826">
    <property type="protein sequence ID" value="XCC63081.1"/>
    <property type="molecule type" value="Genomic_DNA"/>
</dbReference>
<feature type="transmembrane region" description="Helical" evidence="7">
    <location>
        <begin position="190"/>
        <end position="209"/>
    </location>
</feature>
<dbReference type="GO" id="GO:0016020">
    <property type="term" value="C:membrane"/>
    <property type="evidence" value="ECO:0007669"/>
    <property type="project" value="UniProtKB-SubCell"/>
</dbReference>
<comment type="similarity">
    <text evidence="2">Belongs to the CPA3 antiporters (TC 2.A.63) subunit A family.</text>
</comment>
<gene>
    <name evidence="10" type="ORF">PUP29_03975</name>
</gene>
<sequence>MALTIISFLILFPFIAALILAFMRKGTPVRKYTLFACCALIVAGAVYFVVNSLSDGHTMSFLTETHTLDTVILIAEWGLAALVCYYSFRYRKYYCAALSLVQTGLITWLELGGHAEVLPAAHIFSDNLTIVMCLIIGIVGCLICVYAMGYMKDYKEHHTEFKDRRSFFFAMLFVFLGAMFGLVFSNNLTWIYFFWEITSICSFLLIGYNQTEEAIKNSFKALWMNLLGGLGFAIAIVYCMLELHVADLQSLVALASQPGSAAIVSIILLAFAGLTKSAQLPFSGWLLGAMVAPTPTSALLHSATMVKAGVYLLLRLSPALCGNLAGLMVTTIGGFTFFATSLLAISQSDAKKVLAYSTVSNLGLITACAGVGMYEAVWAGILLMIFHAVSKSLMFLSVGATENSLGSRNIEDMHGLIVKLPRLAYVMIIGIAGMFLAPFGMLISKWAALRAFVDSNSILLVVFLIFGSATTLFYWTKWLGTLVAVHHNSEPIKNITKKSEWFSLICHSVIMVALCVSFPLISVSLIEPFLEGMFHVTMPPIIGTGNVIIMIMMMCLIAILPIAARFLTLGKKNQVVMSYMGGANTGDDRSFTDSFGKPKRLYLANWYMTELFGEKKLLNVSLILSAAALVILTVMAIGGAV</sequence>
<feature type="transmembrane region" description="Helical" evidence="7">
    <location>
        <begin position="324"/>
        <end position="346"/>
    </location>
</feature>
<feature type="transmembrane region" description="Helical" evidence="7">
    <location>
        <begin position="353"/>
        <end position="374"/>
    </location>
</feature>
<evidence type="ECO:0000256" key="2">
    <source>
        <dbReference type="ARBA" id="ARBA00008483"/>
    </source>
</evidence>
<dbReference type="PANTHER" id="PTHR43373">
    <property type="entry name" value="NA(+)/H(+) ANTIPORTER SUBUNIT"/>
    <property type="match status" value="1"/>
</dbReference>
<feature type="transmembrane region" description="Helical" evidence="7">
    <location>
        <begin position="221"/>
        <end position="245"/>
    </location>
</feature>
<evidence type="ECO:0000256" key="5">
    <source>
        <dbReference type="ARBA" id="ARBA00023136"/>
    </source>
</evidence>